<feature type="transmembrane region" description="Helical" evidence="2">
    <location>
        <begin position="6"/>
        <end position="28"/>
    </location>
</feature>
<feature type="domain" description="CAAX prenyl protease 2/Lysostaphin resistance protein A-like" evidence="3">
    <location>
        <begin position="117"/>
        <end position="210"/>
    </location>
</feature>
<dbReference type="PANTHER" id="PTHR36435">
    <property type="entry name" value="SLR1288 PROTEIN"/>
    <property type="match status" value="1"/>
</dbReference>
<feature type="transmembrane region" description="Helical" evidence="2">
    <location>
        <begin position="176"/>
        <end position="195"/>
    </location>
</feature>
<feature type="transmembrane region" description="Helical" evidence="2">
    <location>
        <begin position="144"/>
        <end position="164"/>
    </location>
</feature>
<sequence length="215" mass="24323">MRHLCYFIGLLIAEQLPLAGLSLASLFIKQGQNQLVLLIGSLFLSITILIAILFWQVYLKAVHDNHNEFQQPLHKADWLMIALGFGAMVVINLVTVPFIKTTGNGNVNSLLSLLQSFLFFMLFFIAFIGPVLEEVLFRGLFLNWFFTGHRNISMILSALIFGTFHVDFTNGQIDPIYWLSKILLGFILVLVYNHTKNLKASILLHILNNTLAAFI</sequence>
<dbReference type="InterPro" id="IPR052710">
    <property type="entry name" value="CAAX_protease"/>
</dbReference>
<accession>A0A0R2DER5</accession>
<organism evidence="4 5">
    <name type="scientific">Loigolactobacillus rennini DSM 20253</name>
    <dbReference type="NCBI Taxonomy" id="1423796"/>
    <lineage>
        <taxon>Bacteria</taxon>
        <taxon>Bacillati</taxon>
        <taxon>Bacillota</taxon>
        <taxon>Bacilli</taxon>
        <taxon>Lactobacillales</taxon>
        <taxon>Lactobacillaceae</taxon>
        <taxon>Loigolactobacillus</taxon>
    </lineage>
</organism>
<dbReference type="STRING" id="1423796.FC24_GL001205"/>
<keyword evidence="5" id="KW-1185">Reference proteome</keyword>
<keyword evidence="2" id="KW-0812">Transmembrane</keyword>
<evidence type="ECO:0000256" key="2">
    <source>
        <dbReference type="SAM" id="Phobius"/>
    </source>
</evidence>
<gene>
    <name evidence="4" type="ORF">FC24_GL001205</name>
</gene>
<evidence type="ECO:0000256" key="1">
    <source>
        <dbReference type="ARBA" id="ARBA00009067"/>
    </source>
</evidence>
<evidence type="ECO:0000313" key="5">
    <source>
        <dbReference type="Proteomes" id="UP000051638"/>
    </source>
</evidence>
<feature type="transmembrane region" description="Helical" evidence="2">
    <location>
        <begin position="78"/>
        <end position="99"/>
    </location>
</feature>
<proteinExistence type="inferred from homology"/>
<dbReference type="AlphaFoldDB" id="A0A0R2DER5"/>
<dbReference type="EMBL" id="AYYI01000030">
    <property type="protein sequence ID" value="KRM98611.1"/>
    <property type="molecule type" value="Genomic_DNA"/>
</dbReference>
<name>A0A0R2DER5_9LACO</name>
<reference evidence="4 5" key="1">
    <citation type="journal article" date="2015" name="Genome Announc.">
        <title>Expanding the biotechnology potential of lactobacilli through comparative genomics of 213 strains and associated genera.</title>
        <authorList>
            <person name="Sun Z."/>
            <person name="Harris H.M."/>
            <person name="McCann A."/>
            <person name="Guo C."/>
            <person name="Argimon S."/>
            <person name="Zhang W."/>
            <person name="Yang X."/>
            <person name="Jeffery I.B."/>
            <person name="Cooney J.C."/>
            <person name="Kagawa T.F."/>
            <person name="Liu W."/>
            <person name="Song Y."/>
            <person name="Salvetti E."/>
            <person name="Wrobel A."/>
            <person name="Rasinkangas P."/>
            <person name="Parkhill J."/>
            <person name="Rea M.C."/>
            <person name="O'Sullivan O."/>
            <person name="Ritari J."/>
            <person name="Douillard F.P."/>
            <person name="Paul Ross R."/>
            <person name="Yang R."/>
            <person name="Briner A.E."/>
            <person name="Felis G.E."/>
            <person name="de Vos W.M."/>
            <person name="Barrangou R."/>
            <person name="Klaenhammer T.R."/>
            <person name="Caufield P.W."/>
            <person name="Cui Y."/>
            <person name="Zhang H."/>
            <person name="O'Toole P.W."/>
        </authorList>
    </citation>
    <scope>NUCLEOTIDE SEQUENCE [LARGE SCALE GENOMIC DNA]</scope>
    <source>
        <strain evidence="4 5">DSM 20253</strain>
    </source>
</reference>
<protein>
    <recommendedName>
        <fullName evidence="3">CAAX prenyl protease 2/Lysostaphin resistance protein A-like domain-containing protein</fullName>
    </recommendedName>
</protein>
<dbReference type="Proteomes" id="UP000051638">
    <property type="component" value="Unassembled WGS sequence"/>
</dbReference>
<dbReference type="GO" id="GO:0080120">
    <property type="term" value="P:CAAX-box protein maturation"/>
    <property type="evidence" value="ECO:0007669"/>
    <property type="project" value="UniProtKB-ARBA"/>
</dbReference>
<feature type="transmembrane region" description="Helical" evidence="2">
    <location>
        <begin position="35"/>
        <end position="58"/>
    </location>
</feature>
<evidence type="ECO:0000259" key="3">
    <source>
        <dbReference type="Pfam" id="PF02517"/>
    </source>
</evidence>
<evidence type="ECO:0000313" key="4">
    <source>
        <dbReference type="EMBL" id="KRM98611.1"/>
    </source>
</evidence>
<comment type="similarity">
    <text evidence="1">Belongs to the UPF0177 family.</text>
</comment>
<dbReference type="PATRIC" id="fig|1423796.3.peg.1230"/>
<feature type="transmembrane region" description="Helical" evidence="2">
    <location>
        <begin position="111"/>
        <end position="132"/>
    </location>
</feature>
<dbReference type="RefSeq" id="WP_235807319.1">
    <property type="nucleotide sequence ID" value="NZ_AYYI01000030.1"/>
</dbReference>
<comment type="caution">
    <text evidence="4">The sequence shown here is derived from an EMBL/GenBank/DDBJ whole genome shotgun (WGS) entry which is preliminary data.</text>
</comment>
<dbReference type="Pfam" id="PF02517">
    <property type="entry name" value="Rce1-like"/>
    <property type="match status" value="1"/>
</dbReference>
<dbReference type="InterPro" id="IPR003675">
    <property type="entry name" value="Rce1/LyrA-like_dom"/>
</dbReference>
<dbReference type="PANTHER" id="PTHR36435:SF1">
    <property type="entry name" value="CAAX AMINO TERMINAL PROTEASE FAMILY PROTEIN"/>
    <property type="match status" value="1"/>
</dbReference>
<keyword evidence="2" id="KW-1133">Transmembrane helix</keyword>
<dbReference type="GO" id="GO:0004175">
    <property type="term" value="F:endopeptidase activity"/>
    <property type="evidence" value="ECO:0007669"/>
    <property type="project" value="UniProtKB-ARBA"/>
</dbReference>
<keyword evidence="2" id="KW-0472">Membrane</keyword>